<name>A0ABZ3J560_SPOA4</name>
<sequence>MQSDGIFFNCIMSFPRCDQNQSANEQILLHCLKFSANHFWIILSRTALLASVPPTDLRVAVPGDLPACRGFAPASLAADESFPFSLYYTSIIFVLASKVKKRTVYVLQNSLLCALDAASIDSRARLVSRSPSCLITSSPGCLSTLILSPCCCHAFCASCSRLIFNS</sequence>
<evidence type="ECO:0000313" key="2">
    <source>
        <dbReference type="Proteomes" id="UP000216052"/>
    </source>
</evidence>
<proteinExistence type="predicted"/>
<accession>A0ABZ3J560</accession>
<organism evidence="1 2">
    <name type="scientific">Sporomusa acidovorans (strain ATCC 49682 / DSM 3132 / Mol)</name>
    <dbReference type="NCBI Taxonomy" id="1123286"/>
    <lineage>
        <taxon>Bacteria</taxon>
        <taxon>Bacillati</taxon>
        <taxon>Bacillota</taxon>
        <taxon>Negativicutes</taxon>
        <taxon>Selenomonadales</taxon>
        <taxon>Sporomusaceae</taxon>
        <taxon>Sporomusa</taxon>
    </lineage>
</organism>
<dbReference type="EMBL" id="CP155571">
    <property type="protein sequence ID" value="XFO73385.1"/>
    <property type="molecule type" value="Genomic_DNA"/>
</dbReference>
<gene>
    <name evidence="1" type="ORF">SPACI_034710</name>
</gene>
<dbReference type="Proteomes" id="UP000216052">
    <property type="component" value="Chromosome"/>
</dbReference>
<protein>
    <submittedName>
        <fullName evidence="1">Uncharacterized protein</fullName>
    </submittedName>
</protein>
<reference evidence="1" key="1">
    <citation type="submission" date="2024-05" db="EMBL/GenBank/DDBJ databases">
        <title>Isolation and characterization of Sporomusa carbonis sp. nov., a carboxydotrophic hydrogenogen in the genus of Sporomusa isolated from a charcoal burning pile.</title>
        <authorList>
            <person name="Boeer T."/>
            <person name="Rosenbaum F."/>
            <person name="Eysell L."/>
            <person name="Mueller V."/>
            <person name="Daniel R."/>
            <person name="Poehlein A."/>
        </authorList>
    </citation>
    <scope>NUCLEOTIDE SEQUENCE [LARGE SCALE GENOMIC DNA]</scope>
    <source>
        <strain evidence="1">DSM 3132</strain>
    </source>
</reference>
<keyword evidence="2" id="KW-1185">Reference proteome</keyword>
<evidence type="ECO:0000313" key="1">
    <source>
        <dbReference type="EMBL" id="XFO73385.1"/>
    </source>
</evidence>